<evidence type="ECO:0000256" key="6">
    <source>
        <dbReference type="ARBA" id="ARBA00023015"/>
    </source>
</evidence>
<feature type="domain" description="C2H2-type" evidence="11">
    <location>
        <begin position="111"/>
        <end position="138"/>
    </location>
</feature>
<reference evidence="12 13" key="1">
    <citation type="journal article" date="2010" name="Nature">
        <title>Genome sequence of the palaeopolyploid soybean.</title>
        <authorList>
            <person name="Schmutz J."/>
            <person name="Cannon S.B."/>
            <person name="Schlueter J."/>
            <person name="Ma J."/>
            <person name="Mitros T."/>
            <person name="Nelson W."/>
            <person name="Hyten D.L."/>
            <person name="Song Q."/>
            <person name="Thelen J.J."/>
            <person name="Cheng J."/>
            <person name="Xu D."/>
            <person name="Hellsten U."/>
            <person name="May G.D."/>
            <person name="Yu Y."/>
            <person name="Sakurai T."/>
            <person name="Umezawa T."/>
            <person name="Bhattacharyya M.K."/>
            <person name="Sandhu D."/>
            <person name="Valliyodan B."/>
            <person name="Lindquist E."/>
            <person name="Peto M."/>
            <person name="Grant D."/>
            <person name="Shu S."/>
            <person name="Goodstein D."/>
            <person name="Barry K."/>
            <person name="Futrell-Griggs M."/>
            <person name="Abernathy B."/>
            <person name="Du J."/>
            <person name="Tian Z."/>
            <person name="Zhu L."/>
            <person name="Gill N."/>
            <person name="Joshi T."/>
            <person name="Libault M."/>
            <person name="Sethuraman A."/>
            <person name="Zhang X.-C."/>
            <person name="Shinozaki K."/>
            <person name="Nguyen H.T."/>
            <person name="Wing R.A."/>
            <person name="Cregan P."/>
            <person name="Specht J."/>
            <person name="Grimwood J."/>
            <person name="Rokhsar D."/>
            <person name="Stacey G."/>
            <person name="Shoemaker R.C."/>
            <person name="Jackson S.A."/>
        </authorList>
    </citation>
    <scope>NUCLEOTIDE SEQUENCE [LARGE SCALE GENOMIC DNA]</scope>
    <source>
        <strain evidence="13">cv. Williams 82</strain>
        <tissue evidence="12">Callus</tissue>
    </source>
</reference>
<keyword evidence="14" id="KW-1185">Reference proteome</keyword>
<dbReference type="Proteomes" id="UP000008827">
    <property type="component" value="Chromosome 13"/>
</dbReference>
<evidence type="ECO:0000256" key="9">
    <source>
        <dbReference type="PROSITE-ProRule" id="PRU00042"/>
    </source>
</evidence>
<keyword evidence="3" id="KW-0677">Repeat</keyword>
<evidence type="ECO:0000256" key="4">
    <source>
        <dbReference type="ARBA" id="ARBA00022771"/>
    </source>
</evidence>
<evidence type="ECO:0000313" key="13">
    <source>
        <dbReference type="EnsemblPlants" id="KRH19960"/>
    </source>
</evidence>
<keyword evidence="8" id="KW-0539">Nucleus</keyword>
<keyword evidence="6" id="KW-0805">Transcription regulation</keyword>
<dbReference type="GO" id="GO:0005634">
    <property type="term" value="C:nucleus"/>
    <property type="evidence" value="ECO:0007669"/>
    <property type="project" value="UniProtKB-SubCell"/>
</dbReference>
<dbReference type="SUPFAM" id="SSF57667">
    <property type="entry name" value="beta-beta-alpha zinc fingers"/>
    <property type="match status" value="1"/>
</dbReference>
<evidence type="ECO:0000256" key="7">
    <source>
        <dbReference type="ARBA" id="ARBA00023163"/>
    </source>
</evidence>
<evidence type="ECO:0000256" key="1">
    <source>
        <dbReference type="ARBA" id="ARBA00004123"/>
    </source>
</evidence>
<dbReference type="HOGENOM" id="CLU_059471_0_0_1"/>
<keyword evidence="2" id="KW-0479">Metal-binding</keyword>
<evidence type="ECO:0000256" key="10">
    <source>
        <dbReference type="SAM" id="MobiDB-lite"/>
    </source>
</evidence>
<comment type="subcellular location">
    <subcellularLocation>
        <location evidence="1">Nucleus</location>
    </subcellularLocation>
</comment>
<keyword evidence="7" id="KW-0804">Transcription</keyword>
<dbReference type="GeneID" id="100815595"/>
<sequence length="288" mass="31826">MQVQEELLVASKDHTHQMMMIKGKRTKRQRAPSPLSLAMPYNNSTSSSTNNSIDSATTSPSPTNTIELREDEDMANCLILLAQGRHHVAAPTSYHNNDNNDNHKSTSLYLYQCKTCNRYFPSFQALGGHRASHKKPKQNGTFSSEAVTTFVEENNDRYDPTTSTTLSLKIPNGVNNNMCSTTTTTTKAKVHECSICGAEFSSGQALGGHMRRHRTLVNASLATSMSGGNVVGVGGNNEFQEAKKPLKLDLNLPALPEDDHRESKFSFQQREKNVIVFSKQSSLVDCHY</sequence>
<dbReference type="PANTHER" id="PTHR26374">
    <property type="entry name" value="ZINC FINGER PROTEIN ZAT5"/>
    <property type="match status" value="1"/>
</dbReference>
<dbReference type="GO" id="GO:0008270">
    <property type="term" value="F:zinc ion binding"/>
    <property type="evidence" value="ECO:0007669"/>
    <property type="project" value="UniProtKB-KW"/>
</dbReference>
<dbReference type="OrthoDB" id="6077919at2759"/>
<dbReference type="Gramene" id="KRH19960">
    <property type="protein sequence ID" value="KRH19960"/>
    <property type="gene ID" value="GLYMA_13G146400"/>
</dbReference>
<evidence type="ECO:0000256" key="2">
    <source>
        <dbReference type="ARBA" id="ARBA00022723"/>
    </source>
</evidence>
<dbReference type="InterPro" id="IPR036236">
    <property type="entry name" value="Znf_C2H2_sf"/>
</dbReference>
<dbReference type="OMA" id="LDVYQCK"/>
<reference evidence="12" key="3">
    <citation type="submission" date="2018-07" db="EMBL/GenBank/DDBJ databases">
        <title>WGS assembly of Glycine max.</title>
        <authorList>
            <person name="Schmutz J."/>
            <person name="Cannon S."/>
            <person name="Schlueter J."/>
            <person name="Ma J."/>
            <person name="Mitros T."/>
            <person name="Nelson W."/>
            <person name="Hyten D."/>
            <person name="Song Q."/>
            <person name="Thelen J."/>
            <person name="Cheng J."/>
            <person name="Xu D."/>
            <person name="Hellsten U."/>
            <person name="May G."/>
            <person name="Yu Y."/>
            <person name="Sakurai T."/>
            <person name="Umezawa T."/>
            <person name="Bhattacharyya M."/>
            <person name="Sandhu D."/>
            <person name="Valliyodan B."/>
            <person name="Lindquist E."/>
            <person name="Peto M."/>
            <person name="Grant D."/>
            <person name="Shu S."/>
            <person name="Goodstein D."/>
            <person name="Barry K."/>
            <person name="Futrell-Griggs M."/>
            <person name="Abernathy B."/>
            <person name="Du J."/>
            <person name="Tian Z."/>
            <person name="Zhu L."/>
            <person name="Gill N."/>
            <person name="Joshi T."/>
            <person name="Libault M."/>
            <person name="Sethuraman A."/>
            <person name="Zhang X."/>
            <person name="Shinozaki K."/>
            <person name="Nguyen H."/>
            <person name="Wing R."/>
            <person name="Cregan P."/>
            <person name="Specht J."/>
            <person name="Grimwood J."/>
            <person name="Rokhsar D."/>
            <person name="Stacey G."/>
            <person name="Shoemaker R."/>
            <person name="Jackson S."/>
        </authorList>
    </citation>
    <scope>NUCLEOTIDE SEQUENCE</scope>
    <source>
        <tissue evidence="12">Callus</tissue>
    </source>
</reference>
<feature type="region of interest" description="Disordered" evidence="10">
    <location>
        <begin position="21"/>
        <end position="63"/>
    </location>
</feature>
<dbReference type="eggNOG" id="KOG1721">
    <property type="taxonomic scope" value="Eukaryota"/>
</dbReference>
<dbReference type="AlphaFoldDB" id="I1LZA7"/>
<dbReference type="PROSITE" id="PS50157">
    <property type="entry name" value="ZINC_FINGER_C2H2_2"/>
    <property type="match status" value="2"/>
</dbReference>
<evidence type="ECO:0000259" key="11">
    <source>
        <dbReference type="PROSITE" id="PS50157"/>
    </source>
</evidence>
<name>I1LZA7_SOYBN</name>
<feature type="compositionally biased region" description="Low complexity" evidence="10">
    <location>
        <begin position="42"/>
        <end position="59"/>
    </location>
</feature>
<proteinExistence type="predicted"/>
<dbReference type="PaxDb" id="3847-GLYMA13G20950.1"/>
<dbReference type="SMART" id="SM00355">
    <property type="entry name" value="ZnF_C2H2"/>
    <property type="match status" value="2"/>
</dbReference>
<dbReference type="RefSeq" id="XP_003541431.1">
    <property type="nucleotide sequence ID" value="XM_003541383.5"/>
</dbReference>
<dbReference type="KEGG" id="gmx:100815595"/>
<dbReference type="InterPro" id="IPR013087">
    <property type="entry name" value="Znf_C2H2_type"/>
</dbReference>
<dbReference type="Pfam" id="PF13912">
    <property type="entry name" value="zf-C2H2_6"/>
    <property type="match status" value="2"/>
</dbReference>
<organism evidence="12">
    <name type="scientific">Glycine max</name>
    <name type="common">Soybean</name>
    <name type="synonym">Glycine hispida</name>
    <dbReference type="NCBI Taxonomy" id="3847"/>
    <lineage>
        <taxon>Eukaryota</taxon>
        <taxon>Viridiplantae</taxon>
        <taxon>Streptophyta</taxon>
        <taxon>Embryophyta</taxon>
        <taxon>Tracheophyta</taxon>
        <taxon>Spermatophyta</taxon>
        <taxon>Magnoliopsida</taxon>
        <taxon>eudicotyledons</taxon>
        <taxon>Gunneridae</taxon>
        <taxon>Pentapetalae</taxon>
        <taxon>rosids</taxon>
        <taxon>fabids</taxon>
        <taxon>Fabales</taxon>
        <taxon>Fabaceae</taxon>
        <taxon>Papilionoideae</taxon>
        <taxon>50 kb inversion clade</taxon>
        <taxon>NPAAA clade</taxon>
        <taxon>indigoferoid/millettioid clade</taxon>
        <taxon>Phaseoleae</taxon>
        <taxon>Glycine</taxon>
        <taxon>Glycine subgen. Soja</taxon>
    </lineage>
</organism>
<evidence type="ECO:0000256" key="5">
    <source>
        <dbReference type="ARBA" id="ARBA00022833"/>
    </source>
</evidence>
<evidence type="ECO:0000313" key="14">
    <source>
        <dbReference type="Proteomes" id="UP000008827"/>
    </source>
</evidence>
<evidence type="ECO:0000256" key="3">
    <source>
        <dbReference type="ARBA" id="ARBA00022737"/>
    </source>
</evidence>
<reference evidence="13" key="2">
    <citation type="submission" date="2018-02" db="UniProtKB">
        <authorList>
            <consortium name="EnsemblPlants"/>
        </authorList>
    </citation>
    <scope>IDENTIFICATION</scope>
    <source>
        <strain evidence="13">Williams 82</strain>
    </source>
</reference>
<keyword evidence="5" id="KW-0862">Zinc</keyword>
<protein>
    <recommendedName>
        <fullName evidence="11">C2H2-type domain-containing protein</fullName>
    </recommendedName>
</protein>
<feature type="domain" description="C2H2-type" evidence="11">
    <location>
        <begin position="191"/>
        <end position="213"/>
    </location>
</feature>
<accession>I1LZA7</accession>
<gene>
    <name evidence="13" type="primary">LOC100815595</name>
    <name evidence="12" type="ORF">GLYMA_13G146400</name>
</gene>
<evidence type="ECO:0000256" key="8">
    <source>
        <dbReference type="ARBA" id="ARBA00023242"/>
    </source>
</evidence>
<keyword evidence="4 9" id="KW-0863">Zinc-finger</keyword>
<dbReference type="PANTHER" id="PTHR26374:SF456">
    <property type="entry name" value="ZINC FINGER PROTEIN ZAT5-LIKE"/>
    <property type="match status" value="1"/>
</dbReference>
<dbReference type="STRING" id="3847.I1LZA7"/>
<dbReference type="Gene3D" id="3.30.160.60">
    <property type="entry name" value="Classic Zinc Finger"/>
    <property type="match status" value="1"/>
</dbReference>
<evidence type="ECO:0000313" key="12">
    <source>
        <dbReference type="EMBL" id="KRH19960.1"/>
    </source>
</evidence>
<dbReference type="EnsemblPlants" id="KRH19960">
    <property type="protein sequence ID" value="KRH19960"/>
    <property type="gene ID" value="GLYMA_13G146400"/>
</dbReference>
<dbReference type="EMBL" id="CM000846">
    <property type="protein sequence ID" value="KRH19960.1"/>
    <property type="molecule type" value="Genomic_DNA"/>
</dbReference>
<dbReference type="PROSITE" id="PS00028">
    <property type="entry name" value="ZINC_FINGER_C2H2_1"/>
    <property type="match status" value="2"/>
</dbReference>